<evidence type="ECO:0000256" key="1">
    <source>
        <dbReference type="SAM" id="MobiDB-lite"/>
    </source>
</evidence>
<comment type="caution">
    <text evidence="3">The sequence shown here is derived from an EMBL/GenBank/DDBJ whole genome shotgun (WGS) entry which is preliminary data.</text>
</comment>
<feature type="region of interest" description="Disordered" evidence="1">
    <location>
        <begin position="95"/>
        <end position="146"/>
    </location>
</feature>
<protein>
    <recommendedName>
        <fullName evidence="2">PWWP domain-containing protein</fullName>
    </recommendedName>
</protein>
<proteinExistence type="predicted"/>
<dbReference type="EMBL" id="CAKOAT010159266">
    <property type="protein sequence ID" value="CAH8348109.1"/>
    <property type="molecule type" value="Genomic_DNA"/>
</dbReference>
<organism evidence="3 4">
    <name type="scientific">Eruca vesicaria subsp. sativa</name>
    <name type="common">Garden rocket</name>
    <name type="synonym">Eruca sativa</name>
    <dbReference type="NCBI Taxonomy" id="29727"/>
    <lineage>
        <taxon>Eukaryota</taxon>
        <taxon>Viridiplantae</taxon>
        <taxon>Streptophyta</taxon>
        <taxon>Embryophyta</taxon>
        <taxon>Tracheophyta</taxon>
        <taxon>Spermatophyta</taxon>
        <taxon>Magnoliopsida</taxon>
        <taxon>eudicotyledons</taxon>
        <taxon>Gunneridae</taxon>
        <taxon>Pentapetalae</taxon>
        <taxon>rosids</taxon>
        <taxon>malvids</taxon>
        <taxon>Brassicales</taxon>
        <taxon>Brassicaceae</taxon>
        <taxon>Brassiceae</taxon>
        <taxon>Eruca</taxon>
    </lineage>
</organism>
<dbReference type="PANTHER" id="PTHR12356:SF32">
    <property type="entry name" value="PROTEIN BOBBER 2"/>
    <property type="match status" value="1"/>
</dbReference>
<evidence type="ECO:0000313" key="4">
    <source>
        <dbReference type="Proteomes" id="UP001642260"/>
    </source>
</evidence>
<feature type="compositionally biased region" description="Basic and acidic residues" evidence="1">
    <location>
        <begin position="95"/>
        <end position="134"/>
    </location>
</feature>
<reference evidence="3 4" key="1">
    <citation type="submission" date="2022-03" db="EMBL/GenBank/DDBJ databases">
        <authorList>
            <person name="Macdonald S."/>
            <person name="Ahmed S."/>
            <person name="Newling K."/>
        </authorList>
    </citation>
    <scope>NUCLEOTIDE SEQUENCE [LARGE SCALE GENOMIC DNA]</scope>
</reference>
<evidence type="ECO:0000313" key="3">
    <source>
        <dbReference type="EMBL" id="CAH8348109.1"/>
    </source>
</evidence>
<sequence>MGRRTSIQATWCGIKSGKVEQFWPAIVIDPMTQAPELVLHSCIPDSACVVFFGHSENENERNVFDFIGKERDFLLKDTAEKEIATAVTAAKKRLREAEKKKEEEEESLKPLEKKLKEESVPMEVEKPKEEEEQKAGPIVPNKGNGLDFDNYSWTQNLQEVTITDSPFQHLAALNHGPLPVRSRRTV</sequence>
<feature type="domain" description="PWWP" evidence="2">
    <location>
        <begin position="21"/>
        <end position="93"/>
    </location>
</feature>
<dbReference type="Gene3D" id="2.30.30.140">
    <property type="match status" value="1"/>
</dbReference>
<dbReference type="PANTHER" id="PTHR12356">
    <property type="entry name" value="NUCLEAR MOVEMENT PROTEIN NUDC"/>
    <property type="match status" value="1"/>
</dbReference>
<dbReference type="InterPro" id="IPR037898">
    <property type="entry name" value="NudC_fam"/>
</dbReference>
<dbReference type="AlphaFoldDB" id="A0ABC8K4F0"/>
<dbReference type="Pfam" id="PF00855">
    <property type="entry name" value="PWWP"/>
    <property type="match status" value="1"/>
</dbReference>
<dbReference type="Proteomes" id="UP001642260">
    <property type="component" value="Unassembled WGS sequence"/>
</dbReference>
<dbReference type="InterPro" id="IPR000313">
    <property type="entry name" value="PWWP_dom"/>
</dbReference>
<keyword evidence="4" id="KW-1185">Reference proteome</keyword>
<gene>
    <name evidence="3" type="ORF">ERUC_LOCUS17289</name>
</gene>
<accession>A0ABC8K4F0</accession>
<dbReference type="SUPFAM" id="SSF63748">
    <property type="entry name" value="Tudor/PWWP/MBT"/>
    <property type="match status" value="1"/>
</dbReference>
<name>A0ABC8K4F0_ERUVS</name>
<evidence type="ECO:0000259" key="2">
    <source>
        <dbReference type="Pfam" id="PF00855"/>
    </source>
</evidence>